<sequence length="490" mass="52996">MRLDKLIRINIGLHTSTNRKHILTYAQQNSDTIYLSASEYTAGLIKCRPEPHHQVHNYAKTMRRVVITGIGAITPLGVGIQNIWPRLLNSECGIVSVAHLKPSKQWRELPSLVAGLVPKGLRVHGKWSASEWFSPSEERRIAKFTQYALAATQMALEDSRWYPERQDDRERTGVCLGSGIGNLEQLYQTSITFEQLGYKKVSPLFVPQLLINLGAGHISMKYGFEGPNHAVSTACTTGAHAIGDASRFIAFGDADVMIAGGSESCIHPLALAGFARSRSLSTMFNENPESSSRPFDRDRCGFVIAEGAGVMILEELEHAKSRDAPIYAEIRGYGCSGDAHHITAPRSNGAGAYLAMKRALVNSNLAPRNVSYINAHATSTQLGDAAENGAILRLMLGENGVEQARSISVSSTKGAIGHLLGAAGAVEAIFSVLAVKNNIIPPTLNLRNLTSDFSCNYIPLYSQQKKVDVALSNSFGFGGTNASLVFSKVS</sequence>
<keyword evidence="6" id="KW-0276">Fatty acid metabolism</keyword>
<evidence type="ECO:0000256" key="8">
    <source>
        <dbReference type="ARBA" id="ARBA00023160"/>
    </source>
</evidence>
<dbReference type="SMART" id="SM00825">
    <property type="entry name" value="PKS_KS"/>
    <property type="match status" value="1"/>
</dbReference>
<evidence type="ECO:0000256" key="12">
    <source>
        <dbReference type="RuleBase" id="RU003694"/>
    </source>
</evidence>
<keyword evidence="4" id="KW-0444">Lipid biosynthesis</keyword>
<protein>
    <recommendedName>
        <fullName evidence="11">3-oxoacyl-[acyl-carrier-protein] synthase, mitochondrial</fullName>
        <ecNumber evidence="3">2.3.1.41</ecNumber>
    </recommendedName>
    <alternativeName>
        <fullName evidence="10">Beta-ketoacyl-ACP synthase</fullName>
    </alternativeName>
</protein>
<dbReference type="CDD" id="cd00834">
    <property type="entry name" value="KAS_I_II"/>
    <property type="match status" value="1"/>
</dbReference>
<keyword evidence="8" id="KW-0275">Fatty acid biosynthesis</keyword>
<evidence type="ECO:0000256" key="4">
    <source>
        <dbReference type="ARBA" id="ARBA00022516"/>
    </source>
</evidence>
<dbReference type="PROSITE" id="PS52004">
    <property type="entry name" value="KS3_2"/>
    <property type="match status" value="1"/>
</dbReference>
<evidence type="ECO:0000256" key="6">
    <source>
        <dbReference type="ARBA" id="ARBA00022832"/>
    </source>
</evidence>
<evidence type="ECO:0000256" key="1">
    <source>
        <dbReference type="ARBA" id="ARBA00005194"/>
    </source>
</evidence>
<dbReference type="NCBIfam" id="NF005589">
    <property type="entry name" value="PRK07314.1"/>
    <property type="match status" value="1"/>
</dbReference>
<evidence type="ECO:0000313" key="14">
    <source>
        <dbReference type="EMBL" id="CAD6505376.1"/>
    </source>
</evidence>
<dbReference type="FunFam" id="3.40.47.10:FF:000024">
    <property type="entry name" value="3-oxoacyl-[acyl-carrier-protein] synthase, mitochondrial"/>
    <property type="match status" value="1"/>
</dbReference>
<keyword evidence="7" id="KW-0443">Lipid metabolism</keyword>
<dbReference type="PANTHER" id="PTHR11712:SF336">
    <property type="entry name" value="3-OXOACYL-[ACYL-CARRIER-PROTEIN] SYNTHASE, MITOCHONDRIAL"/>
    <property type="match status" value="1"/>
</dbReference>
<dbReference type="AlphaFoldDB" id="A0A9W4DRT7"/>
<comment type="similarity">
    <text evidence="2 12">Belongs to the thiolase-like superfamily. Beta-ketoacyl-ACP synthases family.</text>
</comment>
<dbReference type="NCBIfam" id="TIGR03150">
    <property type="entry name" value="fabF"/>
    <property type="match status" value="1"/>
</dbReference>
<dbReference type="PANTHER" id="PTHR11712">
    <property type="entry name" value="POLYKETIDE SYNTHASE-RELATED"/>
    <property type="match status" value="1"/>
</dbReference>
<dbReference type="GO" id="GO:0005739">
    <property type="term" value="C:mitochondrion"/>
    <property type="evidence" value="ECO:0007669"/>
    <property type="project" value="TreeGrafter"/>
</dbReference>
<evidence type="ECO:0000313" key="15">
    <source>
        <dbReference type="Proteomes" id="UP000683417"/>
    </source>
</evidence>
<dbReference type="GO" id="GO:0004315">
    <property type="term" value="F:3-oxoacyl-[acyl-carrier-protein] synthase activity"/>
    <property type="evidence" value="ECO:0007669"/>
    <property type="project" value="UniProtKB-EC"/>
</dbReference>
<evidence type="ECO:0000256" key="2">
    <source>
        <dbReference type="ARBA" id="ARBA00008467"/>
    </source>
</evidence>
<dbReference type="GO" id="GO:0006633">
    <property type="term" value="P:fatty acid biosynthetic process"/>
    <property type="evidence" value="ECO:0007669"/>
    <property type="project" value="UniProtKB-KW"/>
</dbReference>
<evidence type="ECO:0000256" key="10">
    <source>
        <dbReference type="ARBA" id="ARBA00044350"/>
    </source>
</evidence>
<evidence type="ECO:0000256" key="9">
    <source>
        <dbReference type="ARBA" id="ARBA00023315"/>
    </source>
</evidence>
<dbReference type="Proteomes" id="UP000683417">
    <property type="component" value="Unassembled WGS sequence"/>
</dbReference>
<dbReference type="InterPro" id="IPR017568">
    <property type="entry name" value="3-oxoacyl-ACP_synth-2"/>
</dbReference>
<dbReference type="InterPro" id="IPR000794">
    <property type="entry name" value="Beta-ketoacyl_synthase"/>
</dbReference>
<dbReference type="InterPro" id="IPR014031">
    <property type="entry name" value="Ketoacyl_synth_C"/>
</dbReference>
<dbReference type="EC" id="2.3.1.41" evidence="3"/>
<evidence type="ECO:0000256" key="7">
    <source>
        <dbReference type="ARBA" id="ARBA00023098"/>
    </source>
</evidence>
<reference evidence="14" key="1">
    <citation type="submission" date="2020-10" db="EMBL/GenBank/DDBJ databases">
        <authorList>
            <person name="Muller C M."/>
        </authorList>
    </citation>
    <scope>NUCLEOTIDE SEQUENCE</scope>
    <source>
        <strain evidence="14">THUN-12</strain>
    </source>
</reference>
<dbReference type="Pfam" id="PF00109">
    <property type="entry name" value="ketoacyl-synt"/>
    <property type="match status" value="1"/>
</dbReference>
<comment type="pathway">
    <text evidence="1">Lipid metabolism; fatty acid biosynthesis.</text>
</comment>
<dbReference type="InterPro" id="IPR018201">
    <property type="entry name" value="Ketoacyl_synth_AS"/>
</dbReference>
<keyword evidence="5 12" id="KW-0808">Transferase</keyword>
<name>A0A9W4DRT7_BLUGR</name>
<accession>A0A9W4DRT7</accession>
<evidence type="ECO:0000256" key="5">
    <source>
        <dbReference type="ARBA" id="ARBA00022679"/>
    </source>
</evidence>
<feature type="domain" description="Ketosynthase family 3 (KS3)" evidence="13">
    <location>
        <begin position="62"/>
        <end position="488"/>
    </location>
</feature>
<organism evidence="14 15">
    <name type="scientific">Blumeria graminis f. sp. triticale</name>
    <dbReference type="NCBI Taxonomy" id="1689686"/>
    <lineage>
        <taxon>Eukaryota</taxon>
        <taxon>Fungi</taxon>
        <taxon>Dikarya</taxon>
        <taxon>Ascomycota</taxon>
        <taxon>Pezizomycotina</taxon>
        <taxon>Leotiomycetes</taxon>
        <taxon>Erysiphales</taxon>
        <taxon>Erysiphaceae</taxon>
        <taxon>Blumeria</taxon>
    </lineage>
</organism>
<dbReference type="InterPro" id="IPR014030">
    <property type="entry name" value="Ketoacyl_synth_N"/>
</dbReference>
<dbReference type="InterPro" id="IPR020841">
    <property type="entry name" value="PKS_Beta-ketoAc_synthase_dom"/>
</dbReference>
<evidence type="ECO:0000256" key="11">
    <source>
        <dbReference type="ARBA" id="ARBA00072686"/>
    </source>
</evidence>
<comment type="caution">
    <text evidence="14">The sequence shown here is derived from an EMBL/GenBank/DDBJ whole genome shotgun (WGS) entry which is preliminary data.</text>
</comment>
<dbReference type="FunFam" id="3.40.47.10:FF:000015">
    <property type="entry name" value="3-oxoacyl-[acyl-carrier-protein] synthase, mitochondrial"/>
    <property type="match status" value="1"/>
</dbReference>
<evidence type="ECO:0000259" key="13">
    <source>
        <dbReference type="PROSITE" id="PS52004"/>
    </source>
</evidence>
<keyword evidence="9" id="KW-0012">Acyltransferase</keyword>
<gene>
    <name evidence="14" type="ORF">BGTH12_LOCUS6734</name>
</gene>
<evidence type="ECO:0000256" key="3">
    <source>
        <dbReference type="ARBA" id="ARBA00013191"/>
    </source>
</evidence>
<proteinExistence type="inferred from homology"/>
<dbReference type="Pfam" id="PF02801">
    <property type="entry name" value="Ketoacyl-synt_C"/>
    <property type="match status" value="1"/>
</dbReference>
<dbReference type="EMBL" id="CAJHIT010000009">
    <property type="protein sequence ID" value="CAD6505376.1"/>
    <property type="molecule type" value="Genomic_DNA"/>
</dbReference>
<dbReference type="PROSITE" id="PS00606">
    <property type="entry name" value="KS3_1"/>
    <property type="match status" value="1"/>
</dbReference>